<reference evidence="3" key="1">
    <citation type="journal article" date="2013" name="ISME J.">
        <title>A small predatory core genome in the divergent marine Bacteriovorax marinus SJ and the terrestrial Bdellovibrio bacteriovorus.</title>
        <authorList>
            <person name="Crossman L.C."/>
            <person name="Chen H."/>
            <person name="Cerdeno-Tarraga A.M."/>
            <person name="Brooks K."/>
            <person name="Quail M.A."/>
            <person name="Pineiro S.A."/>
            <person name="Hobley L."/>
            <person name="Sockett R.E."/>
            <person name="Bentley S.D."/>
            <person name="Parkhill J."/>
            <person name="Williams H.N."/>
            <person name="Stine O.C."/>
        </authorList>
    </citation>
    <scope>NUCLEOTIDE SEQUENCE [LARGE SCALE GENOMIC DNA]</scope>
    <source>
        <strain evidence="3">ATCC BAA-682 / DSM 15412 / SJ</strain>
    </source>
</reference>
<protein>
    <submittedName>
        <fullName evidence="2">Exported protein</fullName>
    </submittedName>
</protein>
<evidence type="ECO:0000313" key="3">
    <source>
        <dbReference type="Proteomes" id="UP000008963"/>
    </source>
</evidence>
<feature type="signal peptide" evidence="1">
    <location>
        <begin position="1"/>
        <end position="23"/>
    </location>
</feature>
<keyword evidence="3" id="KW-1185">Reference proteome</keyword>
<dbReference type="Proteomes" id="UP000008963">
    <property type="component" value="Chromosome"/>
</dbReference>
<proteinExistence type="predicted"/>
<dbReference type="EMBL" id="FQ312005">
    <property type="protein sequence ID" value="CBW27483.1"/>
    <property type="molecule type" value="Genomic_DNA"/>
</dbReference>
<evidence type="ECO:0000256" key="1">
    <source>
        <dbReference type="SAM" id="SignalP"/>
    </source>
</evidence>
<dbReference type="PATRIC" id="fig|862908.3.peg.2581"/>
<keyword evidence="1" id="KW-0732">Signal</keyword>
<dbReference type="STRING" id="862908.BMS_2704"/>
<evidence type="ECO:0000313" key="2">
    <source>
        <dbReference type="EMBL" id="CBW27483.1"/>
    </source>
</evidence>
<accession>E1WXG6</accession>
<sequence>MGVTKVKKLALFLLILCSNSFGFGPVYDCQEDYFSGTVLLGKIPESVKIIDVYSVLSDFEKFNLFFDPKGSDLQFIPADGWTLGGGWDHNSDITAYQYKTSVGFLDRRSLSMKRLAGNLLEGRSRSEYFKNYPDVIFKSGDRVVRFRFNKVNYYNIFLPYYIKIKNYFKYGTINPRILKKNPDYGCYSPPKHLLLYDFVDE</sequence>
<gene>
    <name evidence="2" type="ordered locus">BMS_2704</name>
</gene>
<feature type="chain" id="PRO_5003154130" evidence="1">
    <location>
        <begin position="24"/>
        <end position="201"/>
    </location>
</feature>
<name>E1WXG6_HALMS</name>
<dbReference type="KEGG" id="bmx:BMS_2704"/>
<dbReference type="AlphaFoldDB" id="E1WXG6"/>
<dbReference type="HOGENOM" id="CLU_1358851_0_0_7"/>
<organism evidence="2 3">
    <name type="scientific">Halobacteriovorax marinus (strain ATCC BAA-682 / DSM 15412 / SJ)</name>
    <name type="common">Bacteriovorax marinus</name>
    <dbReference type="NCBI Taxonomy" id="862908"/>
    <lineage>
        <taxon>Bacteria</taxon>
        <taxon>Pseudomonadati</taxon>
        <taxon>Bdellovibrionota</taxon>
        <taxon>Bacteriovoracia</taxon>
        <taxon>Bacteriovoracales</taxon>
        <taxon>Halobacteriovoraceae</taxon>
        <taxon>Halobacteriovorax</taxon>
    </lineage>
</organism>